<evidence type="ECO:0000256" key="1">
    <source>
        <dbReference type="SAM" id="Phobius"/>
    </source>
</evidence>
<feature type="transmembrane region" description="Helical" evidence="1">
    <location>
        <begin position="83"/>
        <end position="106"/>
    </location>
</feature>
<keyword evidence="1" id="KW-0812">Transmembrane</keyword>
<name>A0ABY9K9Y7_9HYPH</name>
<feature type="transmembrane region" description="Helical" evidence="1">
    <location>
        <begin position="126"/>
        <end position="144"/>
    </location>
</feature>
<dbReference type="NCBIfam" id="NF038216">
    <property type="entry name" value="ABZJ_00895_fam"/>
    <property type="match status" value="1"/>
</dbReference>
<evidence type="ECO:0000313" key="3">
    <source>
        <dbReference type="Proteomes" id="UP001225788"/>
    </source>
</evidence>
<sequence length="174" mass="19300">MSDRAEERKILIQFTCWLIGATILFLIIDIALSFLSNISMPGHVMNSILVWGCAMIAGDRHYKRRGELPTKMVSWRIAAQFTLINFALALLAVSVLLLILTAMSNGEDITDPLYDYMGGLSIILDHWWLMAAILALVTVVNLLLSRFGFSVGASSARTQARNTPSENKRVISDV</sequence>
<protein>
    <submittedName>
        <fullName evidence="2">ABZJ_00895 family protein</fullName>
    </submittedName>
</protein>
<dbReference type="EMBL" id="CP132315">
    <property type="protein sequence ID" value="WLS04800.1"/>
    <property type="molecule type" value="Genomic_DNA"/>
</dbReference>
<reference evidence="2 3" key="1">
    <citation type="submission" date="2023-08" db="EMBL/GenBank/DDBJ databases">
        <title>Pathogen: clinical or host-associated sample.</title>
        <authorList>
            <person name="Hergert J."/>
            <person name="Casey R."/>
            <person name="Wagner J."/>
            <person name="Young E.L."/>
            <person name="Oakeson K.F."/>
        </authorList>
    </citation>
    <scope>NUCLEOTIDE SEQUENCE [LARGE SCALE GENOMIC DNA]</scope>
    <source>
        <strain evidence="2 3">UPHL-collab-2</strain>
        <plasmid evidence="2 3">unnamed1</plasmid>
    </source>
</reference>
<geneLocation type="plasmid" evidence="2 3">
    <name>unnamed1</name>
</geneLocation>
<dbReference type="InterPro" id="IPR047730">
    <property type="entry name" value="ABZJ_00895-like"/>
</dbReference>
<gene>
    <name evidence="2" type="ORF">Q9315_21660</name>
</gene>
<keyword evidence="3" id="KW-1185">Reference proteome</keyword>
<keyword evidence="1" id="KW-1133">Transmembrane helix</keyword>
<accession>A0ABY9K9Y7</accession>
<keyword evidence="2" id="KW-0614">Plasmid</keyword>
<keyword evidence="1" id="KW-0472">Membrane</keyword>
<proteinExistence type="predicted"/>
<dbReference type="Proteomes" id="UP001225788">
    <property type="component" value="Plasmid unnamed1"/>
</dbReference>
<evidence type="ECO:0000313" key="2">
    <source>
        <dbReference type="EMBL" id="WLS04800.1"/>
    </source>
</evidence>
<feature type="transmembrane region" description="Helical" evidence="1">
    <location>
        <begin position="44"/>
        <end position="62"/>
    </location>
</feature>
<feature type="transmembrane region" description="Helical" evidence="1">
    <location>
        <begin position="12"/>
        <end position="32"/>
    </location>
</feature>
<organism evidence="2 3">
    <name type="scientific">Shinella oryzae</name>
    <dbReference type="NCBI Taxonomy" id="2871820"/>
    <lineage>
        <taxon>Bacteria</taxon>
        <taxon>Pseudomonadati</taxon>
        <taxon>Pseudomonadota</taxon>
        <taxon>Alphaproteobacteria</taxon>
        <taxon>Hyphomicrobiales</taxon>
        <taxon>Rhizobiaceae</taxon>
        <taxon>Shinella</taxon>
    </lineage>
</organism>
<dbReference type="RefSeq" id="WP_306161053.1">
    <property type="nucleotide sequence ID" value="NZ_CP132315.1"/>
</dbReference>